<dbReference type="PANTHER" id="PTHR12526">
    <property type="entry name" value="GLYCOSYLTRANSFERASE"/>
    <property type="match status" value="1"/>
</dbReference>
<proteinExistence type="predicted"/>
<dbReference type="RefSeq" id="WP_041053904.1">
    <property type="nucleotide sequence ID" value="NZ_JXRR01000001.1"/>
</dbReference>
<protein>
    <recommendedName>
        <fullName evidence="1">Glycosyl transferase family 1 domain-containing protein</fullName>
    </recommendedName>
</protein>
<dbReference type="GO" id="GO:0016757">
    <property type="term" value="F:glycosyltransferase activity"/>
    <property type="evidence" value="ECO:0007669"/>
    <property type="project" value="InterPro"/>
</dbReference>
<accession>A0A0C2WA99</accession>
<dbReference type="OrthoDB" id="9813638at2"/>
<name>A0A0C2WA99_9BACL</name>
<dbReference type="PATRIC" id="fig|220754.4.peg.313"/>
<dbReference type="PANTHER" id="PTHR12526:SF630">
    <property type="entry name" value="GLYCOSYLTRANSFERASE"/>
    <property type="match status" value="1"/>
</dbReference>
<dbReference type="Pfam" id="PF00534">
    <property type="entry name" value="Glycos_transf_1"/>
    <property type="match status" value="1"/>
</dbReference>
<evidence type="ECO:0000259" key="1">
    <source>
        <dbReference type="Pfam" id="PF00534"/>
    </source>
</evidence>
<sequence length="396" mass="45364">MKRNLLFVMNNLNCGGAEKAIISLLETIDYSKFNVDLYLFKHEGIFLTKLPPEVNLLNEPLEYSIFDMPIRKALLKCVEMKRPDAILYRILFGIVIRTEKNKARSEQRRWKYISSSIGKITKKYHSAIGYLEKNPIYFCVDKVEAEIKIGFIHNDYNKLGMDPKLDKKYLTQLNKIVTVSQECANVLNMTFPSMQKKISVMHNIVSPKLINQLSLESKLLEEEGLKIVSIGRLSYQKGYDMAIEACKILTDYGLNIKWYVIGEGEDRNKLEDLIKNFGLEANFKLLGLKENPYPYIYNADIYVQSSRFEGKSIAIDEAKILLKPIIVTNFSTVTDQIQDGINGLVASMDAKSIAEKILKMYQDEILKETLVSNLSHEDLGTEHEILKLYSMVNDAV</sequence>
<feature type="domain" description="Glycosyl transferase family 1" evidence="1">
    <location>
        <begin position="218"/>
        <end position="372"/>
    </location>
</feature>
<dbReference type="EMBL" id="JXRR01000001">
    <property type="protein sequence ID" value="KIL52978.1"/>
    <property type="molecule type" value="Genomic_DNA"/>
</dbReference>
<comment type="caution">
    <text evidence="2">The sequence shown here is derived from an EMBL/GenBank/DDBJ whole genome shotgun (WGS) entry which is preliminary data.</text>
</comment>
<dbReference type="AlphaFoldDB" id="A0A0C2WA99"/>
<evidence type="ECO:0000313" key="2">
    <source>
        <dbReference type="EMBL" id="KIL52978.1"/>
    </source>
</evidence>
<gene>
    <name evidence="2" type="ORF">KR50_03070</name>
</gene>
<reference evidence="2 3" key="1">
    <citation type="submission" date="2015-01" db="EMBL/GenBank/DDBJ databases">
        <title>Jeotgalibacillus campisalis genome sequencing.</title>
        <authorList>
            <person name="Goh K.M."/>
            <person name="Chan K.-G."/>
            <person name="Yaakop A.S."/>
            <person name="Ee R."/>
            <person name="Gan H.M."/>
            <person name="Chan C.S."/>
        </authorList>
    </citation>
    <scope>NUCLEOTIDE SEQUENCE [LARGE SCALE GENOMIC DNA]</scope>
    <source>
        <strain evidence="2 3">SF-57</strain>
    </source>
</reference>
<keyword evidence="3" id="KW-1185">Reference proteome</keyword>
<dbReference type="InterPro" id="IPR001296">
    <property type="entry name" value="Glyco_trans_1"/>
</dbReference>
<dbReference type="CDD" id="cd03811">
    <property type="entry name" value="GT4_GT28_WabH-like"/>
    <property type="match status" value="1"/>
</dbReference>
<dbReference type="Proteomes" id="UP000031972">
    <property type="component" value="Unassembled WGS sequence"/>
</dbReference>
<dbReference type="SUPFAM" id="SSF53756">
    <property type="entry name" value="UDP-Glycosyltransferase/glycogen phosphorylase"/>
    <property type="match status" value="1"/>
</dbReference>
<organism evidence="2 3">
    <name type="scientific">Jeotgalibacillus campisalis</name>
    <dbReference type="NCBI Taxonomy" id="220754"/>
    <lineage>
        <taxon>Bacteria</taxon>
        <taxon>Bacillati</taxon>
        <taxon>Bacillota</taxon>
        <taxon>Bacilli</taxon>
        <taxon>Bacillales</taxon>
        <taxon>Caryophanaceae</taxon>
        <taxon>Jeotgalibacillus</taxon>
    </lineage>
</organism>
<evidence type="ECO:0000313" key="3">
    <source>
        <dbReference type="Proteomes" id="UP000031972"/>
    </source>
</evidence>
<dbReference type="Gene3D" id="3.40.50.2000">
    <property type="entry name" value="Glycogen Phosphorylase B"/>
    <property type="match status" value="2"/>
</dbReference>